<dbReference type="AlphaFoldDB" id="A0A8S3WET5"/>
<proteinExistence type="predicted"/>
<organism evidence="1 2">
    <name type="scientific">Parnassius apollo</name>
    <name type="common">Apollo butterfly</name>
    <name type="synonym">Papilio apollo</name>
    <dbReference type="NCBI Taxonomy" id="110799"/>
    <lineage>
        <taxon>Eukaryota</taxon>
        <taxon>Metazoa</taxon>
        <taxon>Ecdysozoa</taxon>
        <taxon>Arthropoda</taxon>
        <taxon>Hexapoda</taxon>
        <taxon>Insecta</taxon>
        <taxon>Pterygota</taxon>
        <taxon>Neoptera</taxon>
        <taxon>Endopterygota</taxon>
        <taxon>Lepidoptera</taxon>
        <taxon>Glossata</taxon>
        <taxon>Ditrysia</taxon>
        <taxon>Papilionoidea</taxon>
        <taxon>Papilionidae</taxon>
        <taxon>Parnassiinae</taxon>
        <taxon>Parnassini</taxon>
        <taxon>Parnassius</taxon>
        <taxon>Parnassius</taxon>
    </lineage>
</organism>
<evidence type="ECO:0000313" key="1">
    <source>
        <dbReference type="EMBL" id="CAG4957747.1"/>
    </source>
</evidence>
<dbReference type="OrthoDB" id="7417618at2759"/>
<comment type="caution">
    <text evidence="1">The sequence shown here is derived from an EMBL/GenBank/DDBJ whole genome shotgun (WGS) entry which is preliminary data.</text>
</comment>
<protein>
    <submittedName>
        <fullName evidence="1">(apollo) hypothetical protein</fullName>
    </submittedName>
</protein>
<reference evidence="1" key="1">
    <citation type="submission" date="2021-04" db="EMBL/GenBank/DDBJ databases">
        <authorList>
            <person name="Tunstrom K."/>
        </authorList>
    </citation>
    <scope>NUCLEOTIDE SEQUENCE</scope>
</reference>
<sequence length="114" mass="13493">MALEKIERQLRKKNLVLFGVEEKKGSYFDLVDTVLEIIKEFMKITCEKQEIESVRRIGKIGEKARPVIISFTTMDRKIEVLSIKKALKNSPYYIMEDYPKKILEKRKQLKEDLV</sequence>
<dbReference type="EMBL" id="CAJQZP010000359">
    <property type="protein sequence ID" value="CAG4957747.1"/>
    <property type="molecule type" value="Genomic_DNA"/>
</dbReference>
<keyword evidence="2" id="KW-1185">Reference proteome</keyword>
<name>A0A8S3WET5_PARAO</name>
<accession>A0A8S3WET5</accession>
<gene>
    <name evidence="1" type="ORF">PAPOLLO_LOCUS5781</name>
</gene>
<evidence type="ECO:0000313" key="2">
    <source>
        <dbReference type="Proteomes" id="UP000691718"/>
    </source>
</evidence>
<dbReference type="Proteomes" id="UP000691718">
    <property type="component" value="Unassembled WGS sequence"/>
</dbReference>